<name>A0ABQ9DVR4_9PASS</name>
<feature type="domain" description="Laminin G" evidence="3">
    <location>
        <begin position="1"/>
        <end position="68"/>
    </location>
</feature>
<evidence type="ECO:0000259" key="3">
    <source>
        <dbReference type="PROSITE" id="PS50025"/>
    </source>
</evidence>
<protein>
    <recommendedName>
        <fullName evidence="3">Laminin G domain-containing protein</fullName>
    </recommendedName>
</protein>
<dbReference type="PROSITE" id="PS50025">
    <property type="entry name" value="LAM_G_DOMAIN"/>
    <property type="match status" value="1"/>
</dbReference>
<gene>
    <name evidence="4" type="ORF">WISP_00328</name>
</gene>
<accession>A0ABQ9DVR4</accession>
<reference evidence="4" key="1">
    <citation type="submission" date="2019-10" db="EMBL/GenBank/DDBJ databases">
        <authorList>
            <person name="Soares A.E.R."/>
            <person name="Aleixo A."/>
            <person name="Schneider P."/>
            <person name="Miyaki C.Y."/>
            <person name="Schneider M.P."/>
            <person name="Mello C."/>
            <person name="Vasconcelos A.T.R."/>
        </authorList>
    </citation>
    <scope>NUCLEOTIDE SEQUENCE</scope>
    <source>
        <tissue evidence="4">Muscle</tissue>
    </source>
</reference>
<comment type="caution">
    <text evidence="1">Lacks conserved residue(s) required for the propagation of feature annotation.</text>
</comment>
<dbReference type="Pfam" id="PF02210">
    <property type="entry name" value="Laminin_G_2"/>
    <property type="match status" value="1"/>
</dbReference>
<dbReference type="SUPFAM" id="SSF49899">
    <property type="entry name" value="Concanavalin A-like lectins/glucanases"/>
    <property type="match status" value="1"/>
</dbReference>
<dbReference type="Proteomes" id="UP001145742">
    <property type="component" value="Unassembled WGS sequence"/>
</dbReference>
<evidence type="ECO:0000313" key="5">
    <source>
        <dbReference type="Proteomes" id="UP001145742"/>
    </source>
</evidence>
<dbReference type="InterPro" id="IPR001791">
    <property type="entry name" value="Laminin_G"/>
</dbReference>
<evidence type="ECO:0000256" key="2">
    <source>
        <dbReference type="SAM" id="MobiDB-lite"/>
    </source>
</evidence>
<evidence type="ECO:0000313" key="4">
    <source>
        <dbReference type="EMBL" id="KAJ7428979.1"/>
    </source>
</evidence>
<dbReference type="CDD" id="cd00110">
    <property type="entry name" value="LamG"/>
    <property type="match status" value="1"/>
</dbReference>
<evidence type="ECO:0000256" key="1">
    <source>
        <dbReference type="PROSITE-ProRule" id="PRU00122"/>
    </source>
</evidence>
<comment type="caution">
    <text evidence="4">The sequence shown here is derived from an EMBL/GenBank/DDBJ whole genome shotgun (WGS) entry which is preliminary data.</text>
</comment>
<dbReference type="Gene3D" id="2.60.120.200">
    <property type="match status" value="1"/>
</dbReference>
<sequence>MAERLNKDGTLVVDDAAPVKRSSPGKSQGLNLRSPLYLGGTEPPLQPPTNASFRGCIGEVRPPGDMTL</sequence>
<keyword evidence="5" id="KW-1185">Reference proteome</keyword>
<dbReference type="EMBL" id="WHWB01001568">
    <property type="protein sequence ID" value="KAJ7428979.1"/>
    <property type="molecule type" value="Genomic_DNA"/>
</dbReference>
<organism evidence="4 5">
    <name type="scientific">Willisornis vidua</name>
    <name type="common">Xingu scale-backed antbird</name>
    <dbReference type="NCBI Taxonomy" id="1566151"/>
    <lineage>
        <taxon>Eukaryota</taxon>
        <taxon>Metazoa</taxon>
        <taxon>Chordata</taxon>
        <taxon>Craniata</taxon>
        <taxon>Vertebrata</taxon>
        <taxon>Euteleostomi</taxon>
        <taxon>Archelosauria</taxon>
        <taxon>Archosauria</taxon>
        <taxon>Dinosauria</taxon>
        <taxon>Saurischia</taxon>
        <taxon>Theropoda</taxon>
        <taxon>Coelurosauria</taxon>
        <taxon>Aves</taxon>
        <taxon>Neognathae</taxon>
        <taxon>Neoaves</taxon>
        <taxon>Telluraves</taxon>
        <taxon>Australaves</taxon>
        <taxon>Passeriformes</taxon>
        <taxon>Thamnophilidae</taxon>
        <taxon>Willisornis</taxon>
    </lineage>
</organism>
<dbReference type="InterPro" id="IPR013320">
    <property type="entry name" value="ConA-like_dom_sf"/>
</dbReference>
<proteinExistence type="predicted"/>
<feature type="region of interest" description="Disordered" evidence="2">
    <location>
        <begin position="1"/>
        <end position="68"/>
    </location>
</feature>